<dbReference type="Proteomes" id="UP000325315">
    <property type="component" value="Unassembled WGS sequence"/>
</dbReference>
<organism evidence="1 2">
    <name type="scientific">Gossypium australe</name>
    <dbReference type="NCBI Taxonomy" id="47621"/>
    <lineage>
        <taxon>Eukaryota</taxon>
        <taxon>Viridiplantae</taxon>
        <taxon>Streptophyta</taxon>
        <taxon>Embryophyta</taxon>
        <taxon>Tracheophyta</taxon>
        <taxon>Spermatophyta</taxon>
        <taxon>Magnoliopsida</taxon>
        <taxon>eudicotyledons</taxon>
        <taxon>Gunneridae</taxon>
        <taxon>Pentapetalae</taxon>
        <taxon>rosids</taxon>
        <taxon>malvids</taxon>
        <taxon>Malvales</taxon>
        <taxon>Malvaceae</taxon>
        <taxon>Malvoideae</taxon>
        <taxon>Gossypium</taxon>
    </lineage>
</organism>
<sequence>MVLLRVSDAGGGVIGSGRGMRKVGGWGCCCCCRAEGIYAFAFHLIGLLMREYTMEVQLASSPECSPRCSEGNTDCRR</sequence>
<proteinExistence type="predicted"/>
<reference evidence="2" key="1">
    <citation type="journal article" date="2019" name="Plant Biotechnol. J.">
        <title>Genome sequencing of the Australian wild diploid species Gossypium australe highlights disease resistance and delayed gland morphogenesis.</title>
        <authorList>
            <person name="Cai Y."/>
            <person name="Cai X."/>
            <person name="Wang Q."/>
            <person name="Wang P."/>
            <person name="Zhang Y."/>
            <person name="Cai C."/>
            <person name="Xu Y."/>
            <person name="Wang K."/>
            <person name="Zhou Z."/>
            <person name="Wang C."/>
            <person name="Geng S."/>
            <person name="Li B."/>
            <person name="Dong Q."/>
            <person name="Hou Y."/>
            <person name="Wang H."/>
            <person name="Ai P."/>
            <person name="Liu Z."/>
            <person name="Yi F."/>
            <person name="Sun M."/>
            <person name="An G."/>
            <person name="Cheng J."/>
            <person name="Zhang Y."/>
            <person name="Shi Q."/>
            <person name="Xie Y."/>
            <person name="Shi X."/>
            <person name="Chang Y."/>
            <person name="Huang F."/>
            <person name="Chen Y."/>
            <person name="Hong S."/>
            <person name="Mi L."/>
            <person name="Sun Q."/>
            <person name="Zhang L."/>
            <person name="Zhou B."/>
            <person name="Peng R."/>
            <person name="Zhang X."/>
            <person name="Liu F."/>
        </authorList>
    </citation>
    <scope>NUCLEOTIDE SEQUENCE [LARGE SCALE GENOMIC DNA]</scope>
    <source>
        <strain evidence="2">cv. PA1801</strain>
    </source>
</reference>
<name>A0A5B6WLV6_9ROSI</name>
<gene>
    <name evidence="1" type="ORF">EPI10_022348</name>
</gene>
<keyword evidence="2" id="KW-1185">Reference proteome</keyword>
<dbReference type="EMBL" id="SMMG02000003">
    <property type="protein sequence ID" value="KAA3482035.1"/>
    <property type="molecule type" value="Genomic_DNA"/>
</dbReference>
<dbReference type="AlphaFoldDB" id="A0A5B6WLV6"/>
<evidence type="ECO:0000313" key="1">
    <source>
        <dbReference type="EMBL" id="KAA3482035.1"/>
    </source>
</evidence>
<protein>
    <submittedName>
        <fullName evidence="1">Uncharacterized protein</fullName>
    </submittedName>
</protein>
<comment type="caution">
    <text evidence="1">The sequence shown here is derived from an EMBL/GenBank/DDBJ whole genome shotgun (WGS) entry which is preliminary data.</text>
</comment>
<evidence type="ECO:0000313" key="2">
    <source>
        <dbReference type="Proteomes" id="UP000325315"/>
    </source>
</evidence>
<accession>A0A5B6WLV6</accession>